<organism evidence="1">
    <name type="scientific">Rhizophora mucronata</name>
    <name type="common">Asiatic mangrove</name>
    <dbReference type="NCBI Taxonomy" id="61149"/>
    <lineage>
        <taxon>Eukaryota</taxon>
        <taxon>Viridiplantae</taxon>
        <taxon>Streptophyta</taxon>
        <taxon>Embryophyta</taxon>
        <taxon>Tracheophyta</taxon>
        <taxon>Spermatophyta</taxon>
        <taxon>Magnoliopsida</taxon>
        <taxon>eudicotyledons</taxon>
        <taxon>Gunneridae</taxon>
        <taxon>Pentapetalae</taxon>
        <taxon>rosids</taxon>
        <taxon>fabids</taxon>
        <taxon>Malpighiales</taxon>
        <taxon>Rhizophoraceae</taxon>
        <taxon>Rhizophora</taxon>
    </lineage>
</organism>
<dbReference type="AlphaFoldDB" id="A0A2P2PP35"/>
<evidence type="ECO:0000313" key="1">
    <source>
        <dbReference type="EMBL" id="MBX56520.1"/>
    </source>
</evidence>
<dbReference type="EMBL" id="GGEC01076036">
    <property type="protein sequence ID" value="MBX56520.1"/>
    <property type="molecule type" value="Transcribed_RNA"/>
</dbReference>
<proteinExistence type="predicted"/>
<protein>
    <submittedName>
        <fullName evidence="1">Uncharacterized protein</fullName>
    </submittedName>
</protein>
<sequence length="44" mass="5346">MMKRRRASEEQMWWQWHSELRKMPWKNFSGKGAALCEAVKSFSD</sequence>
<reference evidence="1" key="1">
    <citation type="submission" date="2018-02" db="EMBL/GenBank/DDBJ databases">
        <title>Rhizophora mucronata_Transcriptome.</title>
        <authorList>
            <person name="Meera S.P."/>
            <person name="Sreeshan A."/>
            <person name="Augustine A."/>
        </authorList>
    </citation>
    <scope>NUCLEOTIDE SEQUENCE</scope>
    <source>
        <tissue evidence="1">Leaf</tissue>
    </source>
</reference>
<accession>A0A2P2PP35</accession>
<name>A0A2P2PP35_RHIMU</name>